<comment type="caution">
    <text evidence="8">The sequence shown here is derived from an EMBL/GenBank/DDBJ whole genome shotgun (WGS) entry which is preliminary data.</text>
</comment>
<keyword evidence="4" id="KW-0274">FAD</keyword>
<dbReference type="PANTHER" id="PTHR22912">
    <property type="entry name" value="DISULFIDE OXIDOREDUCTASE"/>
    <property type="match status" value="1"/>
</dbReference>
<evidence type="ECO:0000256" key="5">
    <source>
        <dbReference type="ARBA" id="ARBA00023027"/>
    </source>
</evidence>
<dbReference type="Pfam" id="PF07992">
    <property type="entry name" value="Pyr_redox_2"/>
    <property type="match status" value="1"/>
</dbReference>
<dbReference type="Pfam" id="PF02852">
    <property type="entry name" value="Pyr_redox_dim"/>
    <property type="match status" value="1"/>
</dbReference>
<name>A0ABS9L8D4_9MICC</name>
<evidence type="ECO:0000256" key="3">
    <source>
        <dbReference type="ARBA" id="ARBA00022630"/>
    </source>
</evidence>
<sequence>MTEQTLTVDVVVIGAGAVGENVAERTARAGLETLLVERDLVGGECSYWACMPSKALLRSGAALQAARSVQGARQAVTGQLDAAAVLRRRDGFTSHWDDAGQVRWVHDAGIRLLRGTARLAGVRQVSVAGADGGHSSIEARCAVVLATGSTPTVPPVDGLDALDFWGTREATAAAEVPQSLLVLGGGVSGTELAQAYARLGARVTLVARRDLLGRYPEPARRLVEKGLRADGVDLRLNTAIRTAGRDADGYRLELAPDGGAPEQVGGARLLVATGRKPALAGLGLEELGLEPERLRVDPSGQVRGVDGGWLYAAGDAAGKAQLTHQGKYQGRAAGDAIAARAAGELDGEPAAWSPWAATADEAAVPSVVFSDPEVAMVGLTADMARERGLDVCTTELPISVAGSSLHADGYAGWAQMVVDEDRRVVVGMTFAGPDVAELLHAATIAVVGQVPVDRLWHAVPSYPTISEVWLRLLEKYGL</sequence>
<evidence type="ECO:0000256" key="1">
    <source>
        <dbReference type="ARBA" id="ARBA00001974"/>
    </source>
</evidence>
<evidence type="ECO:0000256" key="2">
    <source>
        <dbReference type="ARBA" id="ARBA00007532"/>
    </source>
</evidence>
<dbReference type="EMBL" id="JAKLTQ010000009">
    <property type="protein sequence ID" value="MCG2622858.1"/>
    <property type="molecule type" value="Genomic_DNA"/>
</dbReference>
<feature type="domain" description="Pyridine nucleotide-disulphide oxidoreductase dimerisation" evidence="6">
    <location>
        <begin position="364"/>
        <end position="469"/>
    </location>
</feature>
<dbReference type="InterPro" id="IPR023753">
    <property type="entry name" value="FAD/NAD-binding_dom"/>
</dbReference>
<dbReference type="PRINTS" id="PR00411">
    <property type="entry name" value="PNDRDTASEI"/>
</dbReference>
<dbReference type="InterPro" id="IPR004099">
    <property type="entry name" value="Pyr_nucl-diS_OxRdtase_dimer"/>
</dbReference>
<dbReference type="Gene3D" id="3.50.50.60">
    <property type="entry name" value="FAD/NAD(P)-binding domain"/>
    <property type="match status" value="2"/>
</dbReference>
<dbReference type="PRINTS" id="PR00368">
    <property type="entry name" value="FADPNR"/>
</dbReference>
<evidence type="ECO:0000313" key="9">
    <source>
        <dbReference type="Proteomes" id="UP001165368"/>
    </source>
</evidence>
<keyword evidence="5" id="KW-0520">NAD</keyword>
<proteinExistence type="inferred from homology"/>
<comment type="cofactor">
    <cofactor evidence="1">
        <name>FAD</name>
        <dbReference type="ChEBI" id="CHEBI:57692"/>
    </cofactor>
</comment>
<dbReference type="SUPFAM" id="SSF51905">
    <property type="entry name" value="FAD/NAD(P)-binding domain"/>
    <property type="match status" value="1"/>
</dbReference>
<protein>
    <submittedName>
        <fullName evidence="8">NAD(P)/FAD-dependent oxidoreductase</fullName>
    </submittedName>
</protein>
<evidence type="ECO:0000313" key="8">
    <source>
        <dbReference type="EMBL" id="MCG2622858.1"/>
    </source>
</evidence>
<dbReference type="PIRSF" id="PIRSF000350">
    <property type="entry name" value="Mercury_reductase_MerA"/>
    <property type="match status" value="1"/>
</dbReference>
<comment type="similarity">
    <text evidence="2">Belongs to the class-I pyridine nucleotide-disulfide oxidoreductase family.</text>
</comment>
<accession>A0ABS9L8D4</accession>
<keyword evidence="3" id="KW-0285">Flavoprotein</keyword>
<dbReference type="Gene3D" id="3.30.390.30">
    <property type="match status" value="1"/>
</dbReference>
<keyword evidence="9" id="KW-1185">Reference proteome</keyword>
<feature type="domain" description="FAD/NAD(P)-binding" evidence="7">
    <location>
        <begin position="9"/>
        <end position="330"/>
    </location>
</feature>
<dbReference type="InterPro" id="IPR036188">
    <property type="entry name" value="FAD/NAD-bd_sf"/>
</dbReference>
<evidence type="ECO:0000259" key="7">
    <source>
        <dbReference type="Pfam" id="PF07992"/>
    </source>
</evidence>
<dbReference type="PANTHER" id="PTHR22912:SF151">
    <property type="entry name" value="DIHYDROLIPOYL DEHYDROGENASE, MITOCHONDRIAL"/>
    <property type="match status" value="1"/>
</dbReference>
<gene>
    <name evidence="8" type="ORF">LVY72_13205</name>
</gene>
<organism evidence="8 9">
    <name type="scientific">Arthrobacter hankyongi</name>
    <dbReference type="NCBI Taxonomy" id="2904801"/>
    <lineage>
        <taxon>Bacteria</taxon>
        <taxon>Bacillati</taxon>
        <taxon>Actinomycetota</taxon>
        <taxon>Actinomycetes</taxon>
        <taxon>Micrococcales</taxon>
        <taxon>Micrococcaceae</taxon>
        <taxon>Arthrobacter</taxon>
    </lineage>
</organism>
<evidence type="ECO:0000256" key="4">
    <source>
        <dbReference type="ARBA" id="ARBA00022827"/>
    </source>
</evidence>
<dbReference type="Proteomes" id="UP001165368">
    <property type="component" value="Unassembled WGS sequence"/>
</dbReference>
<dbReference type="InterPro" id="IPR016156">
    <property type="entry name" value="FAD/NAD-linked_Rdtase_dimer_sf"/>
</dbReference>
<reference evidence="8" key="1">
    <citation type="submission" date="2022-01" db="EMBL/GenBank/DDBJ databases">
        <authorList>
            <person name="Jo J.-H."/>
            <person name="Im W.-T."/>
        </authorList>
    </citation>
    <scope>NUCLEOTIDE SEQUENCE</scope>
    <source>
        <strain evidence="8">I2-34</strain>
    </source>
</reference>
<dbReference type="InterPro" id="IPR001100">
    <property type="entry name" value="Pyr_nuc-diS_OxRdtase"/>
</dbReference>
<dbReference type="SUPFAM" id="SSF55424">
    <property type="entry name" value="FAD/NAD-linked reductases, dimerisation (C-terminal) domain"/>
    <property type="match status" value="1"/>
</dbReference>
<evidence type="ECO:0000259" key="6">
    <source>
        <dbReference type="Pfam" id="PF02852"/>
    </source>
</evidence>
<dbReference type="InterPro" id="IPR050151">
    <property type="entry name" value="Class-I_Pyr_Nuc-Dis_Oxidored"/>
</dbReference>
<dbReference type="RefSeq" id="WP_237821576.1">
    <property type="nucleotide sequence ID" value="NZ_JAKLTQ010000009.1"/>
</dbReference>